<evidence type="ECO:0008006" key="3">
    <source>
        <dbReference type="Google" id="ProtNLM"/>
    </source>
</evidence>
<organism evidence="1 2">
    <name type="scientific">Candidatus Viadribacter manganicus</name>
    <dbReference type="NCBI Taxonomy" id="1759059"/>
    <lineage>
        <taxon>Bacteria</taxon>
        <taxon>Pseudomonadati</taxon>
        <taxon>Pseudomonadota</taxon>
        <taxon>Alphaproteobacteria</taxon>
        <taxon>Hyphomonadales</taxon>
        <taxon>Hyphomonadaceae</taxon>
        <taxon>Candidatus Viadribacter</taxon>
    </lineage>
</organism>
<name>A0A1B1ALH5_9PROT</name>
<reference evidence="1 2" key="1">
    <citation type="submission" date="2015-11" db="EMBL/GenBank/DDBJ databases">
        <title>Whole-Genome Sequence of Candidatus Oderbacter manganicum from the National Park Lower Oder Valley, Germany.</title>
        <authorList>
            <person name="Braun B."/>
            <person name="Liere K."/>
            <person name="Szewzyk U."/>
        </authorList>
    </citation>
    <scope>NUCLEOTIDE SEQUENCE [LARGE SCALE GENOMIC DNA]</scope>
    <source>
        <strain evidence="1 2">OTSz_A_272</strain>
    </source>
</reference>
<dbReference type="KEGG" id="cbot:ATE48_16550"/>
<dbReference type="EMBL" id="CP013244">
    <property type="protein sequence ID" value="ANP47407.1"/>
    <property type="molecule type" value="Genomic_DNA"/>
</dbReference>
<dbReference type="Proteomes" id="UP000092498">
    <property type="component" value="Chromosome"/>
</dbReference>
<evidence type="ECO:0000313" key="1">
    <source>
        <dbReference type="EMBL" id="ANP47407.1"/>
    </source>
</evidence>
<dbReference type="STRING" id="1759059.ATE48_16550"/>
<accession>A0A1B1ALH5</accession>
<dbReference type="AlphaFoldDB" id="A0A1B1ALH5"/>
<gene>
    <name evidence="1" type="ORF">ATE48_16550</name>
</gene>
<sequence>MKPGQRRGLTPGEITLGRSVFGDEMVWRKIRIHQASALGFGAMVPLGRTIIFSKWRAAHDFAAAPIWDQGWFVHELTHVWQAARGVVLAGAKLGALGKAAYAYEPNRPKLSAYNIERQAEIVRHLFLARADAPEQGAPSKDWLEKTWASR</sequence>
<keyword evidence="2" id="KW-1185">Reference proteome</keyword>
<dbReference type="RefSeq" id="WP_066773479.1">
    <property type="nucleotide sequence ID" value="NZ_CP013244.1"/>
</dbReference>
<proteinExistence type="predicted"/>
<dbReference type="InParanoid" id="A0A1B1ALH5"/>
<protein>
    <recommendedName>
        <fullName evidence="3">DUF4157 domain-containing protein</fullName>
    </recommendedName>
</protein>
<evidence type="ECO:0000313" key="2">
    <source>
        <dbReference type="Proteomes" id="UP000092498"/>
    </source>
</evidence>
<dbReference type="OrthoDB" id="8686772at2"/>